<feature type="chain" id="PRO_5044656222" evidence="9">
    <location>
        <begin position="25"/>
        <end position="677"/>
    </location>
</feature>
<name>A0A7D7LS15_9FLAO</name>
<dbReference type="NCBIfam" id="TIGR04183">
    <property type="entry name" value="Por_Secre_tail"/>
    <property type="match status" value="1"/>
</dbReference>
<dbReference type="SUPFAM" id="SSF55486">
    <property type="entry name" value="Metalloproteases ('zincins'), catalytic domain"/>
    <property type="match status" value="1"/>
</dbReference>
<evidence type="ECO:0000313" key="14">
    <source>
        <dbReference type="Proteomes" id="UP000515349"/>
    </source>
</evidence>
<keyword evidence="7" id="KW-0482">Metalloprotease</keyword>
<dbReference type="EMBL" id="CP059472">
    <property type="protein sequence ID" value="QMS99514.1"/>
    <property type="molecule type" value="Genomic_DNA"/>
</dbReference>
<evidence type="ECO:0000256" key="4">
    <source>
        <dbReference type="ARBA" id="ARBA00022729"/>
    </source>
</evidence>
<keyword evidence="15" id="KW-1185">Reference proteome</keyword>
<gene>
    <name evidence="13" type="ORF">H1R16_05840</name>
    <name evidence="12" type="ORF">H2507_12050</name>
</gene>
<sequence length="677" mass="73134">MSKRSLLKSIFLSAFFLGVSTAEAQTRTKADSDVVIFGKKYTNNEIQENPAVVKCASTEYEARLQAQDPGRMTDAQFEAWLAPLVEKAKMDKSQNNGIITIPVVVHVIHSGQPVGFQANISDNQVISQITAMNNDYRKVFGSRGDNTDPVGADIMIQFALAKVDPNGNPTNGIDRVNLCQTSWNPDDVDVKVKPQTIWDPNSYLNMWTVNFSVQGLLGYAQFPSGSGLAGMPGNGGAANSDGVVAGYRAFGSSDFNDGTFNLMPGSDLGRTMTHEVGHFLGLRHLWGDGGCTVDDFCNDTPNSSSAGNAQYNCNDLQDSCPSSPGLDMVRNYMNYTNDFCMNIFTNDQKARIVAVMNNSPRRASLKTSTKDVPIALFPNDAEVKIENVCAGAGCDIITNQFKLTIYNRGTSTLSSAVINYSFNGGPNQVYNWTGSLLQDKSSTVTVSIPTGTVLTSVSASIQTVNGVADQRATNNTDTKAFGAPVYPFTTVVFRLQQDIYGDETSWEIRNGAGTILYSGGPYADTSPTMPALITQTWTLPLNDCYTFKIFDSFGDGINSGYGAGYFDIKSQDGTTVIYSGGSFEDEDRTIFKLSSNLATSEALQAQFEVYPNPAKDVLNVTKVSNRALYTIYSSIGQVVAKGKVQDNKVNVSGLATGAYIITVSDGEFSGNVKFIKR</sequence>
<comment type="similarity">
    <text evidence="1">Belongs to the peptidase M43B family.</text>
</comment>
<dbReference type="PANTHER" id="PTHR47466">
    <property type="match status" value="1"/>
</dbReference>
<keyword evidence="3" id="KW-0479">Metal-binding</keyword>
<dbReference type="GO" id="GO:0046872">
    <property type="term" value="F:metal ion binding"/>
    <property type="evidence" value="ECO:0007669"/>
    <property type="project" value="UniProtKB-KW"/>
</dbReference>
<organism evidence="13 14">
    <name type="scientific">Marnyiella aurantia</name>
    <dbReference type="NCBI Taxonomy" id="2758037"/>
    <lineage>
        <taxon>Bacteria</taxon>
        <taxon>Pseudomonadati</taxon>
        <taxon>Bacteroidota</taxon>
        <taxon>Flavobacteriia</taxon>
        <taxon>Flavobacteriales</taxon>
        <taxon>Weeksellaceae</taxon>
        <taxon>Marnyiella</taxon>
    </lineage>
</organism>
<evidence type="ECO:0000256" key="6">
    <source>
        <dbReference type="ARBA" id="ARBA00022833"/>
    </source>
</evidence>
<dbReference type="KEGG" id="cbau:H1R16_05840"/>
<evidence type="ECO:0000259" key="10">
    <source>
        <dbReference type="Pfam" id="PF05572"/>
    </source>
</evidence>
<evidence type="ECO:0000313" key="15">
    <source>
        <dbReference type="Proteomes" id="UP000539710"/>
    </source>
</evidence>
<feature type="domain" description="Peptidase M43 pregnancy-associated plasma-A" evidence="10">
    <location>
        <begin position="195"/>
        <end position="356"/>
    </location>
</feature>
<dbReference type="CDD" id="cd04275">
    <property type="entry name" value="ZnMc_pappalysin_like"/>
    <property type="match status" value="1"/>
</dbReference>
<dbReference type="Pfam" id="PF05572">
    <property type="entry name" value="Peptidase_M43"/>
    <property type="match status" value="1"/>
</dbReference>
<keyword evidence="5" id="KW-0378">Hydrolase</keyword>
<reference evidence="12" key="4">
    <citation type="submission" date="2020-07" db="EMBL/GenBank/DDBJ databases">
        <authorList>
            <person name="Yang C."/>
        </authorList>
    </citation>
    <scope>NUCLEOTIDE SEQUENCE</scope>
    <source>
        <strain evidence="12">Cx-624</strain>
    </source>
</reference>
<feature type="signal peptide" evidence="9">
    <location>
        <begin position="1"/>
        <end position="24"/>
    </location>
</feature>
<keyword evidence="6" id="KW-0862">Zinc</keyword>
<proteinExistence type="inferred from homology"/>
<evidence type="ECO:0000256" key="8">
    <source>
        <dbReference type="ARBA" id="ARBA00023157"/>
    </source>
</evidence>
<reference evidence="13" key="1">
    <citation type="submission" date="2020-07" db="EMBL/GenBank/DDBJ databases">
        <title>Chryseobacterium sp. CX-624.</title>
        <authorList>
            <person name="Yang C."/>
        </authorList>
    </citation>
    <scope>NUCLEOTIDE SEQUENCE</scope>
    <source>
        <strain evidence="13">CX-624</strain>
    </source>
</reference>
<dbReference type="InterPro" id="IPR024079">
    <property type="entry name" value="MetalloPept_cat_dom_sf"/>
</dbReference>
<dbReference type="GO" id="GO:0008237">
    <property type="term" value="F:metallopeptidase activity"/>
    <property type="evidence" value="ECO:0007669"/>
    <property type="project" value="UniProtKB-KW"/>
</dbReference>
<evidence type="ECO:0000313" key="13">
    <source>
        <dbReference type="EMBL" id="QMS99514.1"/>
    </source>
</evidence>
<evidence type="ECO:0000313" key="12">
    <source>
        <dbReference type="EMBL" id="MBA5247893.1"/>
    </source>
</evidence>
<dbReference type="Gene3D" id="3.40.390.10">
    <property type="entry name" value="Collagenase (Catalytic Domain)"/>
    <property type="match status" value="1"/>
</dbReference>
<accession>A0A7D7LS15</accession>
<evidence type="ECO:0000256" key="9">
    <source>
        <dbReference type="SAM" id="SignalP"/>
    </source>
</evidence>
<dbReference type="GO" id="GO:0006508">
    <property type="term" value="P:proteolysis"/>
    <property type="evidence" value="ECO:0007669"/>
    <property type="project" value="UniProtKB-KW"/>
</dbReference>
<dbReference type="Proteomes" id="UP000539710">
    <property type="component" value="Unassembled WGS sequence"/>
</dbReference>
<feature type="domain" description="Secretion system C-terminal sorting" evidence="11">
    <location>
        <begin position="609"/>
        <end position="668"/>
    </location>
</feature>
<reference evidence="14" key="2">
    <citation type="submission" date="2020-07" db="EMBL/GenBank/DDBJ databases">
        <title>Chryseobacterium sp.cx-624.</title>
        <authorList>
            <person name="Yang C."/>
        </authorList>
    </citation>
    <scope>NUCLEOTIDE SEQUENCE [LARGE SCALE GENOMIC DNA]</scope>
    <source>
        <strain evidence="14">cx-624</strain>
    </source>
</reference>
<evidence type="ECO:0000256" key="5">
    <source>
        <dbReference type="ARBA" id="ARBA00022801"/>
    </source>
</evidence>
<evidence type="ECO:0000256" key="2">
    <source>
        <dbReference type="ARBA" id="ARBA00022670"/>
    </source>
</evidence>
<protein>
    <submittedName>
        <fullName evidence="13">T9SS type A sorting domain-containing protein</fullName>
    </submittedName>
</protein>
<reference evidence="15" key="3">
    <citation type="submission" date="2020-07" db="EMBL/GenBank/DDBJ databases">
        <title>Flavobacterium sp. xlx-214.</title>
        <authorList>
            <person name="Yang C."/>
        </authorList>
    </citation>
    <scope>NUCLEOTIDE SEQUENCE [LARGE SCALE GENOMIC DNA]</scope>
    <source>
        <strain evidence="15">CX-624</strain>
    </source>
</reference>
<evidence type="ECO:0000256" key="3">
    <source>
        <dbReference type="ARBA" id="ARBA00022723"/>
    </source>
</evidence>
<evidence type="ECO:0000256" key="7">
    <source>
        <dbReference type="ARBA" id="ARBA00023049"/>
    </source>
</evidence>
<dbReference type="RefSeq" id="WP_181887988.1">
    <property type="nucleotide sequence ID" value="NZ_CP059472.1"/>
</dbReference>
<dbReference type="InterPro" id="IPR008754">
    <property type="entry name" value="Peptidase_M43"/>
</dbReference>
<evidence type="ECO:0000259" key="11">
    <source>
        <dbReference type="Pfam" id="PF18962"/>
    </source>
</evidence>
<keyword evidence="2" id="KW-0645">Protease</keyword>
<dbReference type="EMBL" id="JACEUX010000005">
    <property type="protein sequence ID" value="MBA5247893.1"/>
    <property type="molecule type" value="Genomic_DNA"/>
</dbReference>
<dbReference type="Pfam" id="PF18962">
    <property type="entry name" value="Por_Secre_tail"/>
    <property type="match status" value="1"/>
</dbReference>
<dbReference type="AlphaFoldDB" id="A0A7D7LS15"/>
<dbReference type="InterPro" id="IPR026444">
    <property type="entry name" value="Secre_tail"/>
</dbReference>
<keyword evidence="8" id="KW-1015">Disulfide bond</keyword>
<evidence type="ECO:0000256" key="1">
    <source>
        <dbReference type="ARBA" id="ARBA00008721"/>
    </source>
</evidence>
<dbReference type="Proteomes" id="UP000515349">
    <property type="component" value="Chromosome"/>
</dbReference>
<keyword evidence="4 9" id="KW-0732">Signal</keyword>
<dbReference type="PANTHER" id="PTHR47466:SF1">
    <property type="entry name" value="METALLOPROTEASE MEP1 (AFU_ORTHOLOGUE AFUA_1G07730)-RELATED"/>
    <property type="match status" value="1"/>
</dbReference>